<dbReference type="GO" id="GO:0030490">
    <property type="term" value="P:maturation of SSU-rRNA"/>
    <property type="evidence" value="ECO:0007669"/>
    <property type="project" value="TreeGrafter"/>
</dbReference>
<dbReference type="InterPro" id="IPR037393">
    <property type="entry name" value="Bud22/SRFB1"/>
</dbReference>
<evidence type="ECO:0000256" key="1">
    <source>
        <dbReference type="SAM" id="Coils"/>
    </source>
</evidence>
<feature type="compositionally biased region" description="Basic and acidic residues" evidence="2">
    <location>
        <begin position="405"/>
        <end position="419"/>
    </location>
</feature>
<feature type="compositionally biased region" description="Basic and acidic residues" evidence="2">
    <location>
        <begin position="232"/>
        <end position="252"/>
    </location>
</feature>
<feature type="region of interest" description="Disordered" evidence="2">
    <location>
        <begin position="178"/>
        <end position="261"/>
    </location>
</feature>
<dbReference type="AlphaFoldDB" id="A0AAV1KHL8"/>
<evidence type="ECO:0008006" key="5">
    <source>
        <dbReference type="Google" id="ProtNLM"/>
    </source>
</evidence>
<gene>
    <name evidence="3" type="ORF">PARMNEM_LOCUS2940</name>
</gene>
<feature type="coiled-coil region" evidence="1">
    <location>
        <begin position="130"/>
        <end position="159"/>
    </location>
</feature>
<dbReference type="PANTHER" id="PTHR23325">
    <property type="entry name" value="SERUM RESPONSE FACTOR-BINDING"/>
    <property type="match status" value="1"/>
</dbReference>
<sequence length="449" mass="51955">MEVGAVKQAFNNEVILMKKNLNQAKIQIIHKLTRKAKTLTEKKAPEKLKEKLKKKAESAVKEVLIIKKIKAKDLAKFIVTHDGELNNYLNIPEVNQDKACARLLLHKCLQEKYRSIRDRFGNSSIEDLLMSRLERRKLKKEAREKQKNKKKGKEALNKAVNIDGTWEVEKIVKDKNIGLLDDNDDNEDKDVNDDKSLSNESVQSVNEVDNSQLDNQSGNESESENEEEEELKDNTLHHKEIIKDDDKSDDSGKTSPNIETTLTNKTVHVLNGKNNARNSSNLQKDVNKKKKEVNKNKNFNDKILKRKFNKEIQESKVKEVKVVDPFFITPTGESYLSVVEPRQPDEVKEVHKQGNRQYRRAVMFGHVPKPKPRRNDFKSDNEEYKSNAINRFNNNYGSQKQNRQYRTENVKENGESEKIEKLHPSWEAKKRKSGLLPFQGKKIVFDDGE</sequence>
<feature type="compositionally biased region" description="Polar residues" evidence="2">
    <location>
        <begin position="387"/>
        <end position="404"/>
    </location>
</feature>
<comment type="caution">
    <text evidence="3">The sequence shown here is derived from an EMBL/GenBank/DDBJ whole genome shotgun (WGS) entry which is preliminary data.</text>
</comment>
<dbReference type="GO" id="GO:0030686">
    <property type="term" value="C:90S preribosome"/>
    <property type="evidence" value="ECO:0007669"/>
    <property type="project" value="TreeGrafter"/>
</dbReference>
<dbReference type="EMBL" id="CAVLGL010000024">
    <property type="protein sequence ID" value="CAK1581251.1"/>
    <property type="molecule type" value="Genomic_DNA"/>
</dbReference>
<evidence type="ECO:0000313" key="3">
    <source>
        <dbReference type="EMBL" id="CAK1581251.1"/>
    </source>
</evidence>
<accession>A0AAV1KHL8</accession>
<proteinExistence type="predicted"/>
<keyword evidence="4" id="KW-1185">Reference proteome</keyword>
<feature type="region of interest" description="Disordered" evidence="2">
    <location>
        <begin position="367"/>
        <end position="419"/>
    </location>
</feature>
<dbReference type="Proteomes" id="UP001314205">
    <property type="component" value="Unassembled WGS sequence"/>
</dbReference>
<dbReference type="PANTHER" id="PTHR23325:SF1">
    <property type="entry name" value="SERUM RESPONSE FACTOR-BINDING PROTEIN 1"/>
    <property type="match status" value="1"/>
</dbReference>
<organism evidence="3 4">
    <name type="scientific">Parnassius mnemosyne</name>
    <name type="common">clouded apollo</name>
    <dbReference type="NCBI Taxonomy" id="213953"/>
    <lineage>
        <taxon>Eukaryota</taxon>
        <taxon>Metazoa</taxon>
        <taxon>Ecdysozoa</taxon>
        <taxon>Arthropoda</taxon>
        <taxon>Hexapoda</taxon>
        <taxon>Insecta</taxon>
        <taxon>Pterygota</taxon>
        <taxon>Neoptera</taxon>
        <taxon>Endopterygota</taxon>
        <taxon>Lepidoptera</taxon>
        <taxon>Glossata</taxon>
        <taxon>Ditrysia</taxon>
        <taxon>Papilionoidea</taxon>
        <taxon>Papilionidae</taxon>
        <taxon>Parnassiinae</taxon>
        <taxon>Parnassini</taxon>
        <taxon>Parnassius</taxon>
        <taxon>Driopa</taxon>
    </lineage>
</organism>
<protein>
    <recommendedName>
        <fullName evidence="5">Serum response factor-binding protein 1</fullName>
    </recommendedName>
</protein>
<keyword evidence="1" id="KW-0175">Coiled coil</keyword>
<feature type="compositionally biased region" description="Polar residues" evidence="2">
    <location>
        <begin position="198"/>
        <end position="218"/>
    </location>
</feature>
<evidence type="ECO:0000313" key="4">
    <source>
        <dbReference type="Proteomes" id="UP001314205"/>
    </source>
</evidence>
<feature type="compositionally biased region" description="Basic and acidic residues" evidence="2">
    <location>
        <begin position="373"/>
        <end position="385"/>
    </location>
</feature>
<evidence type="ECO:0000256" key="2">
    <source>
        <dbReference type="SAM" id="MobiDB-lite"/>
    </source>
</evidence>
<feature type="compositionally biased region" description="Acidic residues" evidence="2">
    <location>
        <begin position="181"/>
        <end position="191"/>
    </location>
</feature>
<name>A0AAV1KHL8_9NEOP</name>
<feature type="compositionally biased region" description="Acidic residues" evidence="2">
    <location>
        <begin position="221"/>
        <end position="231"/>
    </location>
</feature>
<dbReference type="GO" id="GO:0005634">
    <property type="term" value="C:nucleus"/>
    <property type="evidence" value="ECO:0007669"/>
    <property type="project" value="TreeGrafter"/>
</dbReference>
<reference evidence="3 4" key="1">
    <citation type="submission" date="2023-11" db="EMBL/GenBank/DDBJ databases">
        <authorList>
            <person name="Hedman E."/>
            <person name="Englund M."/>
            <person name="Stromberg M."/>
            <person name="Nyberg Akerstrom W."/>
            <person name="Nylinder S."/>
            <person name="Jareborg N."/>
            <person name="Kallberg Y."/>
            <person name="Kronander E."/>
        </authorList>
    </citation>
    <scope>NUCLEOTIDE SEQUENCE [LARGE SCALE GENOMIC DNA]</scope>
</reference>